<name>C0EVE0_9FIRM</name>
<evidence type="ECO:0000313" key="1">
    <source>
        <dbReference type="EMBL" id="EEG36795.1"/>
    </source>
</evidence>
<dbReference type="Proteomes" id="UP000003174">
    <property type="component" value="Unassembled WGS sequence"/>
</dbReference>
<accession>C0EVE0</accession>
<reference evidence="1 2" key="1">
    <citation type="submission" date="2009-01" db="EMBL/GenBank/DDBJ databases">
        <authorList>
            <person name="Fulton L."/>
            <person name="Clifton S."/>
            <person name="Fulton B."/>
            <person name="Xu J."/>
            <person name="Minx P."/>
            <person name="Pepin K.H."/>
            <person name="Johnson M."/>
            <person name="Bhonagiri V."/>
            <person name="Nash W.E."/>
            <person name="Mardis E.R."/>
            <person name="Wilson R.K."/>
        </authorList>
    </citation>
    <scope>NUCLEOTIDE SEQUENCE [LARGE SCALE GENOMIC DNA]</scope>
    <source>
        <strain evidence="1 2">DSM 3353</strain>
    </source>
</reference>
<dbReference type="EMBL" id="ACEP01000064">
    <property type="protein sequence ID" value="EEG36795.1"/>
    <property type="molecule type" value="Genomic_DNA"/>
</dbReference>
<proteinExistence type="predicted"/>
<comment type="caution">
    <text evidence="1">The sequence shown here is derived from an EMBL/GenBank/DDBJ whole genome shotgun (WGS) entry which is preliminary data.</text>
</comment>
<dbReference type="AlphaFoldDB" id="C0EVE0"/>
<evidence type="ECO:0000313" key="2">
    <source>
        <dbReference type="Proteomes" id="UP000003174"/>
    </source>
</evidence>
<reference evidence="1 2" key="2">
    <citation type="submission" date="2009-02" db="EMBL/GenBank/DDBJ databases">
        <title>Draft genome sequence of Eubacterium hallii (DSM 3353).</title>
        <authorList>
            <person name="Sudarsanam P."/>
            <person name="Ley R."/>
            <person name="Guruge J."/>
            <person name="Turnbaugh P.J."/>
            <person name="Mahowald M."/>
            <person name="Liep D."/>
            <person name="Gordon J."/>
        </authorList>
    </citation>
    <scope>NUCLEOTIDE SEQUENCE [LARGE SCALE GENOMIC DNA]</scope>
    <source>
        <strain evidence="1 2">DSM 3353</strain>
    </source>
</reference>
<protein>
    <submittedName>
        <fullName evidence="1">Uncharacterized protein</fullName>
    </submittedName>
</protein>
<sequence length="59" mass="7072">MLMTRIMNFTAKPVRKQLRNRPKEKQKRANPHNFFIKSPQYVPYNNIWEDTSFVSGEST</sequence>
<gene>
    <name evidence="1" type="ORF">EUBHAL_01378</name>
</gene>
<organism evidence="1 2">
    <name type="scientific">Anaerobutyricum hallii DSM 3353</name>
    <dbReference type="NCBI Taxonomy" id="411469"/>
    <lineage>
        <taxon>Bacteria</taxon>
        <taxon>Bacillati</taxon>
        <taxon>Bacillota</taxon>
        <taxon>Clostridia</taxon>
        <taxon>Lachnospirales</taxon>
        <taxon>Lachnospiraceae</taxon>
        <taxon>Anaerobutyricum</taxon>
    </lineage>
</organism>